<sequence>MSMRLPRAAIARVPEGTRIVSVERMSRAFTKYHLDDGRALHRFKMEEPHATPHDHPWSFHTEILDGGYVEEVFHLDPNGGWHSELVHRIPGETYHVDAAHIHRVVELPAGECWTLVRAGPHTRETRFWRFGDAVQSRAWHERRWTRLE</sequence>
<gene>
    <name evidence="1" type="ORF">C8J25_11812</name>
</gene>
<proteinExistence type="predicted"/>
<protein>
    <recommendedName>
        <fullName evidence="3">Mannose-6-phosphate isomerase-like protein (Cupin superfamily)</fullName>
    </recommendedName>
</protein>
<accession>A0A2T5TWG6</accession>
<name>A0A2T5TWG6_9SPHN</name>
<evidence type="ECO:0000313" key="2">
    <source>
        <dbReference type="Proteomes" id="UP000244013"/>
    </source>
</evidence>
<reference evidence="1 2" key="1">
    <citation type="submission" date="2018-04" db="EMBL/GenBank/DDBJ databases">
        <title>Genomic Encyclopedia of Type Strains, Phase III (KMG-III): the genomes of soil and plant-associated and newly described type strains.</title>
        <authorList>
            <person name="Whitman W."/>
        </authorList>
    </citation>
    <scope>NUCLEOTIDE SEQUENCE [LARGE SCALE GENOMIC DNA]</scope>
    <source>
        <strain evidence="1 2">MA-olki</strain>
    </source>
</reference>
<dbReference type="Proteomes" id="UP000244013">
    <property type="component" value="Unassembled WGS sequence"/>
</dbReference>
<comment type="caution">
    <text evidence="1">The sequence shown here is derived from an EMBL/GenBank/DDBJ whole genome shotgun (WGS) entry which is preliminary data.</text>
</comment>
<evidence type="ECO:0008006" key="3">
    <source>
        <dbReference type="Google" id="ProtNLM"/>
    </source>
</evidence>
<organism evidence="1 2">
    <name type="scientific">Sphingomonas faeni</name>
    <dbReference type="NCBI Taxonomy" id="185950"/>
    <lineage>
        <taxon>Bacteria</taxon>
        <taxon>Pseudomonadati</taxon>
        <taxon>Pseudomonadota</taxon>
        <taxon>Alphaproteobacteria</taxon>
        <taxon>Sphingomonadales</taxon>
        <taxon>Sphingomonadaceae</taxon>
        <taxon>Sphingomonas</taxon>
    </lineage>
</organism>
<evidence type="ECO:0000313" key="1">
    <source>
        <dbReference type="EMBL" id="PTW43571.1"/>
    </source>
</evidence>
<dbReference type="AlphaFoldDB" id="A0A2T5TWG6"/>
<dbReference type="EMBL" id="QAYE01000018">
    <property type="protein sequence ID" value="PTW43571.1"/>
    <property type="molecule type" value="Genomic_DNA"/>
</dbReference>